<dbReference type="PANTHER" id="PTHR36924:SF1">
    <property type="entry name" value="ANTITOXIN HIGA-1"/>
    <property type="match status" value="1"/>
</dbReference>
<dbReference type="NCBIfam" id="TIGR02607">
    <property type="entry name" value="antidote_HigA"/>
    <property type="match status" value="1"/>
</dbReference>
<evidence type="ECO:0000259" key="2">
    <source>
        <dbReference type="PROSITE" id="PS50943"/>
    </source>
</evidence>
<dbReference type="GO" id="GO:0003677">
    <property type="term" value="F:DNA binding"/>
    <property type="evidence" value="ECO:0007669"/>
    <property type="project" value="UniProtKB-KW"/>
</dbReference>
<comment type="caution">
    <text evidence="3">The sequence shown here is derived from an EMBL/GenBank/DDBJ whole genome shotgun (WGS) entry which is preliminary data.</text>
</comment>
<dbReference type="Gene3D" id="1.10.260.40">
    <property type="entry name" value="lambda repressor-like DNA-binding domains"/>
    <property type="match status" value="1"/>
</dbReference>
<dbReference type="SMART" id="SM00530">
    <property type="entry name" value="HTH_XRE"/>
    <property type="match status" value="1"/>
</dbReference>
<keyword evidence="1" id="KW-0238">DNA-binding</keyword>
<proteinExistence type="predicted"/>
<dbReference type="InterPro" id="IPR010982">
    <property type="entry name" value="Lambda_DNA-bd_dom_sf"/>
</dbReference>
<evidence type="ECO:0000313" key="4">
    <source>
        <dbReference type="Proteomes" id="UP001213646"/>
    </source>
</evidence>
<dbReference type="Pfam" id="PF01381">
    <property type="entry name" value="HTH_3"/>
    <property type="match status" value="1"/>
</dbReference>
<name>A0AAW6I288_9BACT</name>
<sequence length="114" mass="12716">MIEVKGVKRDMIANNLEPFEPTHPGELLKDEIECRGISQRQLAADMGVSYTVLNDIVNGKRSVNTKFALLCEAALGLPAHILIGLQADYDMQTTKRDKSFLKKLESVKRIVAVF</sequence>
<accession>A0AAW6I288</accession>
<dbReference type="AlphaFoldDB" id="A0AAW6I288"/>
<dbReference type="CDD" id="cd00093">
    <property type="entry name" value="HTH_XRE"/>
    <property type="match status" value="1"/>
</dbReference>
<gene>
    <name evidence="3" type="ORF">PQG89_04830</name>
</gene>
<reference evidence="3" key="1">
    <citation type="submission" date="2023-01" db="EMBL/GenBank/DDBJ databases">
        <title>Exploring GABA producing Bacteroides strains toward improving mental health.</title>
        <authorList>
            <person name="Yousuf B."/>
            <person name="Bouhlel N.E."/>
            <person name="Mottawea W."/>
            <person name="Hammami R."/>
        </authorList>
    </citation>
    <scope>NUCLEOTIDE SEQUENCE</scope>
    <source>
        <strain evidence="3">UO.H1047</strain>
    </source>
</reference>
<dbReference type="GeneID" id="93408016"/>
<evidence type="ECO:0000313" key="3">
    <source>
        <dbReference type="EMBL" id="MDC7148754.1"/>
    </source>
</evidence>
<dbReference type="SUPFAM" id="SSF47413">
    <property type="entry name" value="lambda repressor-like DNA-binding domains"/>
    <property type="match status" value="1"/>
</dbReference>
<dbReference type="PANTHER" id="PTHR36924">
    <property type="entry name" value="ANTITOXIN HIGA-1"/>
    <property type="match status" value="1"/>
</dbReference>
<dbReference type="InterPro" id="IPR001387">
    <property type="entry name" value="Cro/C1-type_HTH"/>
</dbReference>
<feature type="domain" description="HTH cro/C1-type" evidence="2">
    <location>
        <begin position="28"/>
        <end position="82"/>
    </location>
</feature>
<dbReference type="InterPro" id="IPR013430">
    <property type="entry name" value="Toxin_antidote_HigA"/>
</dbReference>
<dbReference type="Proteomes" id="UP001213646">
    <property type="component" value="Unassembled WGS sequence"/>
</dbReference>
<evidence type="ECO:0000256" key="1">
    <source>
        <dbReference type="ARBA" id="ARBA00023125"/>
    </source>
</evidence>
<dbReference type="RefSeq" id="WP_008149372.1">
    <property type="nucleotide sequence ID" value="NZ_CAKWDQ010000005.1"/>
</dbReference>
<dbReference type="PROSITE" id="PS50943">
    <property type="entry name" value="HTH_CROC1"/>
    <property type="match status" value="1"/>
</dbReference>
<dbReference type="EMBL" id="JAQPYX010000038">
    <property type="protein sequence ID" value="MDC7148754.1"/>
    <property type="molecule type" value="Genomic_DNA"/>
</dbReference>
<protein>
    <submittedName>
        <fullName evidence="3">HigA family addiction module antitoxin</fullName>
    </submittedName>
</protein>
<organism evidence="3 4">
    <name type="scientific">Parabacteroides johnsonii</name>
    <dbReference type="NCBI Taxonomy" id="387661"/>
    <lineage>
        <taxon>Bacteria</taxon>
        <taxon>Pseudomonadati</taxon>
        <taxon>Bacteroidota</taxon>
        <taxon>Bacteroidia</taxon>
        <taxon>Bacteroidales</taxon>
        <taxon>Tannerellaceae</taxon>
        <taxon>Parabacteroides</taxon>
    </lineage>
</organism>